<dbReference type="EMBL" id="JBBKTX010000007">
    <property type="protein sequence ID" value="MFK4752250.1"/>
    <property type="molecule type" value="Genomic_DNA"/>
</dbReference>
<evidence type="ECO:0000313" key="2">
    <source>
        <dbReference type="Proteomes" id="UP001620597"/>
    </source>
</evidence>
<organism evidence="1 2">
    <name type="scientific">Oceanobacter antarcticus</name>
    <dbReference type="NCBI Taxonomy" id="3133425"/>
    <lineage>
        <taxon>Bacteria</taxon>
        <taxon>Pseudomonadati</taxon>
        <taxon>Pseudomonadota</taxon>
        <taxon>Gammaproteobacteria</taxon>
        <taxon>Oceanospirillales</taxon>
        <taxon>Oceanospirillaceae</taxon>
        <taxon>Oceanobacter</taxon>
    </lineage>
</organism>
<comment type="caution">
    <text evidence="1">The sequence shown here is derived from an EMBL/GenBank/DDBJ whole genome shotgun (WGS) entry which is preliminary data.</text>
</comment>
<reference evidence="1 2" key="1">
    <citation type="submission" date="2024-03" db="EMBL/GenBank/DDBJ databases">
        <title>High-quality draft genome sequence of Oceanobacter sp. wDCs-4.</title>
        <authorList>
            <person name="Dong C."/>
        </authorList>
    </citation>
    <scope>NUCLEOTIDE SEQUENCE [LARGE SCALE GENOMIC DNA]</scope>
    <source>
        <strain evidence="2">wDCs-4</strain>
    </source>
</reference>
<evidence type="ECO:0000313" key="1">
    <source>
        <dbReference type="EMBL" id="MFK4752250.1"/>
    </source>
</evidence>
<keyword evidence="2" id="KW-1185">Reference proteome</keyword>
<dbReference type="Proteomes" id="UP001620597">
    <property type="component" value="Unassembled WGS sequence"/>
</dbReference>
<sequence length="120" mass="13490">MNAPDRRFSPRHDAAPLKVELCQRNWLGQWQPPHHAIALEITLDGLSILSPLKIRRGQQLLIALGNRHHSLQQLTADVVQQTPQGRDFIYTLHFDLDSLSDSSRQSAEAVLQRLLTSPAG</sequence>
<proteinExistence type="predicted"/>
<dbReference type="RefSeq" id="WP_416205552.1">
    <property type="nucleotide sequence ID" value="NZ_JBBKTX010000007.1"/>
</dbReference>
<name>A0ABW8NH53_9GAMM</name>
<evidence type="ECO:0008006" key="3">
    <source>
        <dbReference type="Google" id="ProtNLM"/>
    </source>
</evidence>
<protein>
    <recommendedName>
        <fullName evidence="3">PilZ domain-containing protein</fullName>
    </recommendedName>
</protein>
<gene>
    <name evidence="1" type="ORF">WG929_07500</name>
</gene>
<accession>A0ABW8NH53</accession>